<dbReference type="Proteomes" id="UP000494110">
    <property type="component" value="Unassembled WGS sequence"/>
</dbReference>
<dbReference type="EMBL" id="CABVQN010000004">
    <property type="protein sequence ID" value="VWC79009.1"/>
    <property type="molecule type" value="Genomic_DNA"/>
</dbReference>
<accession>A0A6P2UPN2</accession>
<organism evidence="1 2">
    <name type="scientific">Burkholderia lata (strain ATCC 17760 / DSM 23089 / LMG 22485 / NCIMB 9086 / R18194 / 383)</name>
    <dbReference type="NCBI Taxonomy" id="482957"/>
    <lineage>
        <taxon>Bacteria</taxon>
        <taxon>Pseudomonadati</taxon>
        <taxon>Pseudomonadota</taxon>
        <taxon>Betaproteobacteria</taxon>
        <taxon>Burkholderiales</taxon>
        <taxon>Burkholderiaceae</taxon>
        <taxon>Burkholderia</taxon>
        <taxon>Burkholderia cepacia complex</taxon>
    </lineage>
</organism>
<protein>
    <submittedName>
        <fullName evidence="1">Uncharacterized protein</fullName>
    </submittedName>
</protein>
<evidence type="ECO:0000313" key="2">
    <source>
        <dbReference type="Proteomes" id="UP000494110"/>
    </source>
</evidence>
<proteinExistence type="predicted"/>
<dbReference type="RefSeq" id="WP_175011225.1">
    <property type="nucleotide sequence ID" value="NZ_CABVQN010000004.1"/>
</dbReference>
<sequence length="135" mass="14529">MPKHGNAGEPLSLSQALVRLQQIASRTRHDPLLGVPFDPGHVTVGPAPVRRVTLIGPGIDWDRQTLFLYPDQPLTAPTEDLAQLRADLGAALETIGMIGVALRSSLTPEARLKAVKSHFDSFLTRARNGGEPAHT</sequence>
<reference evidence="1 2" key="1">
    <citation type="submission" date="2019-09" db="EMBL/GenBank/DDBJ databases">
        <authorList>
            <person name="Depoorter E."/>
        </authorList>
    </citation>
    <scope>NUCLEOTIDE SEQUENCE [LARGE SCALE GENOMIC DNA]</scope>
    <source>
        <strain evidence="1">R-39750</strain>
    </source>
</reference>
<dbReference type="AlphaFoldDB" id="A0A6P2UPN2"/>
<name>A0A6P2UPN2_BURL3</name>
<evidence type="ECO:0000313" key="1">
    <source>
        <dbReference type="EMBL" id="VWC79009.1"/>
    </source>
</evidence>
<gene>
    <name evidence="1" type="ORF">BLA39750_01059</name>
</gene>